<feature type="region of interest" description="Disordered" evidence="1">
    <location>
        <begin position="1"/>
        <end position="50"/>
    </location>
</feature>
<accession>A0AAW2D3I7</accession>
<evidence type="ECO:0000256" key="1">
    <source>
        <dbReference type="SAM" id="MobiDB-lite"/>
    </source>
</evidence>
<dbReference type="AlphaFoldDB" id="A0AAW2D3I7"/>
<dbReference type="SUPFAM" id="SSF140996">
    <property type="entry name" value="Hermes dimerisation domain"/>
    <property type="match status" value="1"/>
</dbReference>
<feature type="compositionally biased region" description="Pro residues" evidence="1">
    <location>
        <begin position="15"/>
        <end position="33"/>
    </location>
</feature>
<proteinExistence type="predicted"/>
<keyword evidence="3" id="KW-1185">Reference proteome</keyword>
<dbReference type="PANTHER" id="PTHR46481">
    <property type="entry name" value="ZINC FINGER BED DOMAIN-CONTAINING PROTEIN 4"/>
    <property type="match status" value="1"/>
</dbReference>
<dbReference type="EMBL" id="JAZDWU010000004">
    <property type="protein sequence ID" value="KAL0003920.1"/>
    <property type="molecule type" value="Genomic_DNA"/>
</dbReference>
<dbReference type="InterPro" id="IPR012337">
    <property type="entry name" value="RNaseH-like_sf"/>
</dbReference>
<protein>
    <submittedName>
        <fullName evidence="2">Uncharacterized protein</fullName>
    </submittedName>
</protein>
<dbReference type="SUPFAM" id="SSF53098">
    <property type="entry name" value="Ribonuclease H-like"/>
    <property type="match status" value="1"/>
</dbReference>
<comment type="caution">
    <text evidence="2">The sequence shown here is derived from an EMBL/GenBank/DDBJ whole genome shotgun (WGS) entry which is preliminary data.</text>
</comment>
<reference evidence="2 3" key="1">
    <citation type="submission" date="2024-01" db="EMBL/GenBank/DDBJ databases">
        <title>A telomere-to-telomere, gap-free genome of sweet tea (Lithocarpus litseifolius).</title>
        <authorList>
            <person name="Zhou J."/>
        </authorList>
    </citation>
    <scope>NUCLEOTIDE SEQUENCE [LARGE SCALE GENOMIC DNA]</scope>
    <source>
        <strain evidence="2">Zhou-2022a</strain>
        <tissue evidence="2">Leaf</tissue>
    </source>
</reference>
<dbReference type="InterPro" id="IPR052035">
    <property type="entry name" value="ZnF_BED_domain_contain"/>
</dbReference>
<organism evidence="2 3">
    <name type="scientific">Lithocarpus litseifolius</name>
    <dbReference type="NCBI Taxonomy" id="425828"/>
    <lineage>
        <taxon>Eukaryota</taxon>
        <taxon>Viridiplantae</taxon>
        <taxon>Streptophyta</taxon>
        <taxon>Embryophyta</taxon>
        <taxon>Tracheophyta</taxon>
        <taxon>Spermatophyta</taxon>
        <taxon>Magnoliopsida</taxon>
        <taxon>eudicotyledons</taxon>
        <taxon>Gunneridae</taxon>
        <taxon>Pentapetalae</taxon>
        <taxon>rosids</taxon>
        <taxon>fabids</taxon>
        <taxon>Fagales</taxon>
        <taxon>Fagaceae</taxon>
        <taxon>Lithocarpus</taxon>
    </lineage>
</organism>
<name>A0AAW2D3I7_9ROSI</name>
<gene>
    <name evidence="2" type="ORF">SO802_011481</name>
</gene>
<sequence>MDVNVPLGFGAPGDLNPPPSSPGSANPNPPKPATPIGLGAPLRPLSPKQGGMLQHMKVCKKWPFPRDDKQKPLSFQEKREGKSGSNVLVVANYSEERIRLALTRMIIIDELPFKFVERQGFQEFMEIVEPRFPIPHHTTIARACMKIYSSEVDILRGAFVGQRVCVITDTWTSIQNLNYMWGIGRLFTITVDNASSNDVATDYVKKKTKERDSSILGGEFMHMRCYAHILNLIVQSGLKSIHESIAKVRNVVRYMRASPARFEKFQECVENEKIKAKCLLSLDVPTRWNSTYLMLDCSLKFVRAFDRLVEGCKEKKTNKVSGVHG</sequence>
<evidence type="ECO:0000313" key="2">
    <source>
        <dbReference type="EMBL" id="KAL0003920.1"/>
    </source>
</evidence>
<evidence type="ECO:0000313" key="3">
    <source>
        <dbReference type="Proteomes" id="UP001459277"/>
    </source>
</evidence>
<dbReference type="PANTHER" id="PTHR46481:SF8">
    <property type="entry name" value="ZINC FINGER BED DOMAIN-CONTAINING PROTEIN RICESLEEPER 1-LIKE"/>
    <property type="match status" value="1"/>
</dbReference>
<dbReference type="Proteomes" id="UP001459277">
    <property type="component" value="Unassembled WGS sequence"/>
</dbReference>